<evidence type="ECO:0000313" key="7">
    <source>
        <dbReference type="Proteomes" id="UP001315686"/>
    </source>
</evidence>
<accession>A0AAP2CPP3</accession>
<dbReference type="InterPro" id="IPR036390">
    <property type="entry name" value="WH_DNA-bd_sf"/>
</dbReference>
<evidence type="ECO:0000256" key="1">
    <source>
        <dbReference type="ARBA" id="ARBA00023015"/>
    </source>
</evidence>
<keyword evidence="1" id="KW-0805">Transcription regulation</keyword>
<dbReference type="GO" id="GO:0003677">
    <property type="term" value="F:DNA binding"/>
    <property type="evidence" value="ECO:0007669"/>
    <property type="project" value="UniProtKB-KW"/>
</dbReference>
<comment type="caution">
    <text evidence="6">The sequence shown here is derived from an EMBL/GenBank/DDBJ whole genome shotgun (WGS) entry which is preliminary data.</text>
</comment>
<evidence type="ECO:0000313" key="6">
    <source>
        <dbReference type="EMBL" id="MBT0958059.1"/>
    </source>
</evidence>
<dbReference type="RefSeq" id="WP_327794275.1">
    <property type="nucleotide sequence ID" value="NZ_JADQAZ010000002.1"/>
</dbReference>
<dbReference type="SUPFAM" id="SSF55781">
    <property type="entry name" value="GAF domain-like"/>
    <property type="match status" value="1"/>
</dbReference>
<dbReference type="Pfam" id="PF09339">
    <property type="entry name" value="HTH_IclR"/>
    <property type="match status" value="1"/>
</dbReference>
<keyword evidence="3" id="KW-0804">Transcription</keyword>
<dbReference type="PANTHER" id="PTHR30136">
    <property type="entry name" value="HELIX-TURN-HELIX TRANSCRIPTIONAL REGULATOR, ICLR FAMILY"/>
    <property type="match status" value="1"/>
</dbReference>
<dbReference type="InterPro" id="IPR050707">
    <property type="entry name" value="HTH_MetabolicPath_Reg"/>
</dbReference>
<dbReference type="Gene3D" id="1.10.10.10">
    <property type="entry name" value="Winged helix-like DNA-binding domain superfamily/Winged helix DNA-binding domain"/>
    <property type="match status" value="1"/>
</dbReference>
<reference evidence="6 7" key="1">
    <citation type="journal article" date="2021" name="Arch. Microbiol.">
        <title>Harenicola maris gen. nov., sp. nov. isolated from the Sea of Japan shallow sediments.</title>
        <authorList>
            <person name="Romanenko L.A."/>
            <person name="Kurilenko V.V."/>
            <person name="Chernysheva N.Y."/>
            <person name="Tekutyeva L.A."/>
            <person name="Velansky P.V."/>
            <person name="Svetashev V.I."/>
            <person name="Isaeva M.P."/>
        </authorList>
    </citation>
    <scope>NUCLEOTIDE SEQUENCE [LARGE SCALE GENOMIC DNA]</scope>
    <source>
        <strain evidence="6 7">KMM 3653</strain>
    </source>
</reference>
<proteinExistence type="predicted"/>
<sequence length="259" mass="28504">MDEAARIPTNLRTLLIIEAVSKSEQALTATQINASIGLPKQTIHRLIAMLETEGYIIREPGTKSYRPSRRLREIGNGLVHVTQNPTIRHQILQQISEQLREAVNFVVPEPTGMHYLDRIDADWPLRIQFPIGTNVPFHATASGKCYMACLPAAKRTRLVNALALNSLTKATITRPEALLEELSLTAKRGYAVDDQEFMEDMVAIAVPLRDLSGAYAASLALHGPVQRLSLQDAIGHLPVLQSGAEKLQQALFSDPTGTE</sequence>
<dbReference type="PROSITE" id="PS51077">
    <property type="entry name" value="HTH_ICLR"/>
    <property type="match status" value="1"/>
</dbReference>
<evidence type="ECO:0000259" key="5">
    <source>
        <dbReference type="PROSITE" id="PS51078"/>
    </source>
</evidence>
<dbReference type="InterPro" id="IPR005471">
    <property type="entry name" value="Tscrpt_reg_IclR_N"/>
</dbReference>
<organism evidence="6 7">
    <name type="scientific">Harenicola maris</name>
    <dbReference type="NCBI Taxonomy" id="2841044"/>
    <lineage>
        <taxon>Bacteria</taxon>
        <taxon>Pseudomonadati</taxon>
        <taxon>Pseudomonadota</taxon>
        <taxon>Alphaproteobacteria</taxon>
        <taxon>Rhodobacterales</taxon>
        <taxon>Paracoccaceae</taxon>
        <taxon>Harenicola</taxon>
    </lineage>
</organism>
<dbReference type="GO" id="GO:0003700">
    <property type="term" value="F:DNA-binding transcription factor activity"/>
    <property type="evidence" value="ECO:0007669"/>
    <property type="project" value="TreeGrafter"/>
</dbReference>
<dbReference type="GO" id="GO:0045892">
    <property type="term" value="P:negative regulation of DNA-templated transcription"/>
    <property type="evidence" value="ECO:0007669"/>
    <property type="project" value="TreeGrafter"/>
</dbReference>
<dbReference type="PANTHER" id="PTHR30136:SF24">
    <property type="entry name" value="HTH-TYPE TRANSCRIPTIONAL REPRESSOR ALLR"/>
    <property type="match status" value="1"/>
</dbReference>
<dbReference type="PROSITE" id="PS51078">
    <property type="entry name" value="ICLR_ED"/>
    <property type="match status" value="1"/>
</dbReference>
<dbReference type="AlphaFoldDB" id="A0AAP2CPP3"/>
<dbReference type="SUPFAM" id="SSF46785">
    <property type="entry name" value="Winged helix' DNA-binding domain"/>
    <property type="match status" value="1"/>
</dbReference>
<evidence type="ECO:0000256" key="2">
    <source>
        <dbReference type="ARBA" id="ARBA00023125"/>
    </source>
</evidence>
<dbReference type="InterPro" id="IPR014757">
    <property type="entry name" value="Tscrpt_reg_IclR_C"/>
</dbReference>
<keyword evidence="2" id="KW-0238">DNA-binding</keyword>
<dbReference type="SMART" id="SM00346">
    <property type="entry name" value="HTH_ICLR"/>
    <property type="match status" value="1"/>
</dbReference>
<evidence type="ECO:0000259" key="4">
    <source>
        <dbReference type="PROSITE" id="PS51077"/>
    </source>
</evidence>
<dbReference type="EMBL" id="JADQAZ010000002">
    <property type="protein sequence ID" value="MBT0958059.1"/>
    <property type="molecule type" value="Genomic_DNA"/>
</dbReference>
<dbReference type="Pfam" id="PF01614">
    <property type="entry name" value="IclR_C"/>
    <property type="match status" value="1"/>
</dbReference>
<dbReference type="InterPro" id="IPR029016">
    <property type="entry name" value="GAF-like_dom_sf"/>
</dbReference>
<name>A0AAP2CPP3_9RHOB</name>
<protein>
    <submittedName>
        <fullName evidence="6">IclR family transcriptional regulator</fullName>
    </submittedName>
</protein>
<feature type="domain" description="HTH iclR-type" evidence="4">
    <location>
        <begin position="7"/>
        <end position="69"/>
    </location>
</feature>
<keyword evidence="7" id="KW-1185">Reference proteome</keyword>
<gene>
    <name evidence="6" type="ORF">IV417_11735</name>
</gene>
<dbReference type="Proteomes" id="UP001315686">
    <property type="component" value="Unassembled WGS sequence"/>
</dbReference>
<feature type="domain" description="IclR-ED" evidence="5">
    <location>
        <begin position="70"/>
        <end position="253"/>
    </location>
</feature>
<dbReference type="Gene3D" id="3.30.450.40">
    <property type="match status" value="1"/>
</dbReference>
<dbReference type="InterPro" id="IPR036388">
    <property type="entry name" value="WH-like_DNA-bd_sf"/>
</dbReference>
<evidence type="ECO:0000256" key="3">
    <source>
        <dbReference type="ARBA" id="ARBA00023163"/>
    </source>
</evidence>